<keyword evidence="3" id="KW-0547">Nucleotide-binding</keyword>
<dbReference type="PANTHER" id="PTHR43776:SF5">
    <property type="entry name" value="ATPASE COMPONENT OF ABC-TYPE TRANSPORT SYSTEM"/>
    <property type="match status" value="1"/>
</dbReference>
<protein>
    <submittedName>
        <fullName evidence="6">ATP-binding cassette domain-containing protein</fullName>
    </submittedName>
</protein>
<organism evidence="6 7">
    <name type="scientific">Pseudohoeflea suaedae</name>
    <dbReference type="NCBI Taxonomy" id="877384"/>
    <lineage>
        <taxon>Bacteria</taxon>
        <taxon>Pseudomonadati</taxon>
        <taxon>Pseudomonadota</taxon>
        <taxon>Alphaproteobacteria</taxon>
        <taxon>Hyphomicrobiales</taxon>
        <taxon>Rhizobiaceae</taxon>
        <taxon>Pseudohoeflea</taxon>
    </lineage>
</organism>
<dbReference type="Proteomes" id="UP000295131">
    <property type="component" value="Unassembled WGS sequence"/>
</dbReference>
<evidence type="ECO:0000256" key="2">
    <source>
        <dbReference type="ARBA" id="ARBA00022448"/>
    </source>
</evidence>
<dbReference type="GO" id="GO:0016887">
    <property type="term" value="F:ATP hydrolysis activity"/>
    <property type="evidence" value="ECO:0007669"/>
    <property type="project" value="InterPro"/>
</dbReference>
<dbReference type="InterPro" id="IPR017871">
    <property type="entry name" value="ABC_transporter-like_CS"/>
</dbReference>
<dbReference type="Gene3D" id="3.40.50.300">
    <property type="entry name" value="P-loop containing nucleotide triphosphate hydrolases"/>
    <property type="match status" value="1"/>
</dbReference>
<name>A0A4R5PKN6_9HYPH</name>
<sequence>MLEATDIGFAYRSGAEVVCGVTLALGPGQTLGIRGPSGCGKSTLARLLAGYLEPQRGTVHVDGEALGKGWCPVQYVHQSAIVSVDPRWRIGRIVEEGWEPDEASREALGVPRSCYDRYPHEVSGGELQRICLLRALAPETRFLVADELTAMVDPVTQADIWRHLRQRSRQGLGIVAISHDQALLRRVADSIHQMDGGRLTELEPAGAARPAFAAPGRDVANRL</sequence>
<dbReference type="InterPro" id="IPR003593">
    <property type="entry name" value="AAA+_ATPase"/>
</dbReference>
<evidence type="ECO:0000256" key="4">
    <source>
        <dbReference type="ARBA" id="ARBA00022840"/>
    </source>
</evidence>
<dbReference type="PANTHER" id="PTHR43776">
    <property type="entry name" value="TRANSPORT ATP-BINDING PROTEIN"/>
    <property type="match status" value="1"/>
</dbReference>
<evidence type="ECO:0000256" key="1">
    <source>
        <dbReference type="ARBA" id="ARBA00005417"/>
    </source>
</evidence>
<dbReference type="PROSITE" id="PS50893">
    <property type="entry name" value="ABC_TRANSPORTER_2"/>
    <property type="match status" value="1"/>
</dbReference>
<dbReference type="InterPro" id="IPR027417">
    <property type="entry name" value="P-loop_NTPase"/>
</dbReference>
<dbReference type="EMBL" id="SMSI01000002">
    <property type="protein sequence ID" value="TDH36280.1"/>
    <property type="molecule type" value="Genomic_DNA"/>
</dbReference>
<dbReference type="SUPFAM" id="SSF52540">
    <property type="entry name" value="P-loop containing nucleoside triphosphate hydrolases"/>
    <property type="match status" value="1"/>
</dbReference>
<dbReference type="RefSeq" id="WP_133284977.1">
    <property type="nucleotide sequence ID" value="NZ_SMSI01000002.1"/>
</dbReference>
<comment type="caution">
    <text evidence="6">The sequence shown here is derived from an EMBL/GenBank/DDBJ whole genome shotgun (WGS) entry which is preliminary data.</text>
</comment>
<comment type="similarity">
    <text evidence="1">Belongs to the ABC transporter superfamily.</text>
</comment>
<dbReference type="InterPro" id="IPR003439">
    <property type="entry name" value="ABC_transporter-like_ATP-bd"/>
</dbReference>
<evidence type="ECO:0000313" key="7">
    <source>
        <dbReference type="Proteomes" id="UP000295131"/>
    </source>
</evidence>
<dbReference type="OrthoDB" id="9784450at2"/>
<keyword evidence="4 6" id="KW-0067">ATP-binding</keyword>
<dbReference type="Pfam" id="PF00005">
    <property type="entry name" value="ABC_tran"/>
    <property type="match status" value="1"/>
</dbReference>
<dbReference type="PROSITE" id="PS00211">
    <property type="entry name" value="ABC_TRANSPORTER_1"/>
    <property type="match status" value="1"/>
</dbReference>
<evidence type="ECO:0000313" key="6">
    <source>
        <dbReference type="EMBL" id="TDH36280.1"/>
    </source>
</evidence>
<feature type="domain" description="ABC transporter" evidence="5">
    <location>
        <begin position="2"/>
        <end position="221"/>
    </location>
</feature>
<dbReference type="GO" id="GO:0005524">
    <property type="term" value="F:ATP binding"/>
    <property type="evidence" value="ECO:0007669"/>
    <property type="project" value="UniProtKB-KW"/>
</dbReference>
<gene>
    <name evidence="6" type="ORF">E2A64_13450</name>
</gene>
<accession>A0A4R5PKN6</accession>
<proteinExistence type="inferred from homology"/>
<dbReference type="AlphaFoldDB" id="A0A4R5PKN6"/>
<keyword evidence="7" id="KW-1185">Reference proteome</keyword>
<evidence type="ECO:0000259" key="5">
    <source>
        <dbReference type="PROSITE" id="PS50893"/>
    </source>
</evidence>
<dbReference type="GO" id="GO:0055085">
    <property type="term" value="P:transmembrane transport"/>
    <property type="evidence" value="ECO:0007669"/>
    <property type="project" value="UniProtKB-ARBA"/>
</dbReference>
<keyword evidence="2" id="KW-0813">Transport</keyword>
<dbReference type="SMART" id="SM00382">
    <property type="entry name" value="AAA"/>
    <property type="match status" value="1"/>
</dbReference>
<reference evidence="6 7" key="1">
    <citation type="journal article" date="2013" name="Int. J. Syst. Evol. Microbiol.">
        <title>Hoeflea suaedae sp. nov., an endophytic bacterium isolated from the root of the halophyte Suaeda maritima.</title>
        <authorList>
            <person name="Chung E.J."/>
            <person name="Park J.A."/>
            <person name="Pramanik P."/>
            <person name="Bibi F."/>
            <person name="Jeon C.O."/>
            <person name="Chung Y.R."/>
        </authorList>
    </citation>
    <scope>NUCLEOTIDE SEQUENCE [LARGE SCALE GENOMIC DNA]</scope>
    <source>
        <strain evidence="6 7">YC6898</strain>
    </source>
</reference>
<dbReference type="InterPro" id="IPR050319">
    <property type="entry name" value="ABC_transp_ATP-bind"/>
</dbReference>
<evidence type="ECO:0000256" key="3">
    <source>
        <dbReference type="ARBA" id="ARBA00022741"/>
    </source>
</evidence>